<dbReference type="GO" id="GO:0032259">
    <property type="term" value="P:methylation"/>
    <property type="evidence" value="ECO:0007669"/>
    <property type="project" value="UniProtKB-KW"/>
</dbReference>
<dbReference type="InterPro" id="IPR029063">
    <property type="entry name" value="SAM-dependent_MTases_sf"/>
</dbReference>
<evidence type="ECO:0000259" key="1">
    <source>
        <dbReference type="Pfam" id="PF05050"/>
    </source>
</evidence>
<dbReference type="InterPro" id="IPR052514">
    <property type="entry name" value="SAM-dependent_MTase"/>
</dbReference>
<accession>A0ABV9I2X4</accession>
<dbReference type="GO" id="GO:0008168">
    <property type="term" value="F:methyltransferase activity"/>
    <property type="evidence" value="ECO:0007669"/>
    <property type="project" value="UniProtKB-KW"/>
</dbReference>
<keyword evidence="2" id="KW-0808">Transferase</keyword>
<organism evidence="2 3">
    <name type="scientific">Dokdonia ponticola</name>
    <dbReference type="NCBI Taxonomy" id="2041041"/>
    <lineage>
        <taxon>Bacteria</taxon>
        <taxon>Pseudomonadati</taxon>
        <taxon>Bacteroidota</taxon>
        <taxon>Flavobacteriia</taxon>
        <taxon>Flavobacteriales</taxon>
        <taxon>Flavobacteriaceae</taxon>
        <taxon>Dokdonia</taxon>
    </lineage>
</organism>
<dbReference type="SUPFAM" id="SSF53335">
    <property type="entry name" value="S-adenosyl-L-methionine-dependent methyltransferases"/>
    <property type="match status" value="1"/>
</dbReference>
<proteinExistence type="predicted"/>
<name>A0ABV9I2X4_9FLAO</name>
<dbReference type="Proteomes" id="UP001596043">
    <property type="component" value="Unassembled WGS sequence"/>
</dbReference>
<dbReference type="PANTHER" id="PTHR34203:SF15">
    <property type="entry name" value="SLL1173 PROTEIN"/>
    <property type="match status" value="1"/>
</dbReference>
<dbReference type="InterPro" id="IPR006342">
    <property type="entry name" value="FkbM_mtfrase"/>
</dbReference>
<comment type="caution">
    <text evidence="2">The sequence shown here is derived from an EMBL/GenBank/DDBJ whole genome shotgun (WGS) entry which is preliminary data.</text>
</comment>
<dbReference type="EMBL" id="JBHSFV010000011">
    <property type="protein sequence ID" value="MFC4635585.1"/>
    <property type="molecule type" value="Genomic_DNA"/>
</dbReference>
<gene>
    <name evidence="2" type="ORF">ACFO3O_16865</name>
</gene>
<evidence type="ECO:0000313" key="2">
    <source>
        <dbReference type="EMBL" id="MFC4635585.1"/>
    </source>
</evidence>
<protein>
    <submittedName>
        <fullName evidence="2">FkbM family methyltransferase</fullName>
    </submittedName>
</protein>
<keyword evidence="2" id="KW-0489">Methyltransferase</keyword>
<dbReference type="Pfam" id="PF05050">
    <property type="entry name" value="Methyltransf_21"/>
    <property type="match status" value="1"/>
</dbReference>
<keyword evidence="3" id="KW-1185">Reference proteome</keyword>
<feature type="domain" description="Methyltransferase FkbM" evidence="1">
    <location>
        <begin position="91"/>
        <end position="251"/>
    </location>
</feature>
<evidence type="ECO:0000313" key="3">
    <source>
        <dbReference type="Proteomes" id="UP001596043"/>
    </source>
</evidence>
<dbReference type="PANTHER" id="PTHR34203">
    <property type="entry name" value="METHYLTRANSFERASE, FKBM FAMILY PROTEIN"/>
    <property type="match status" value="1"/>
</dbReference>
<dbReference type="Gene3D" id="3.40.50.150">
    <property type="entry name" value="Vaccinia Virus protein VP39"/>
    <property type="match status" value="1"/>
</dbReference>
<dbReference type="NCBIfam" id="TIGR01444">
    <property type="entry name" value="fkbM_fam"/>
    <property type="match status" value="1"/>
</dbReference>
<sequence>MNPKRRILFAQKICKCFPPIISQKIRDFIFPIELAREYKIDFKKKSITGSYLNSNTLDFHGYRFYIHGFFDWRNVIISNSIAKHAIGDIIEIGANMGTETVSFCDIVTNDAKVHAFEPLPKNLKHLRELSKTQKSLNVFEYAISEKKGEASFLVPTETSSGTGKIINNQEGSDFIRVKTAKLDDFLDAFNNVNFISIDTEGHEPFVLRGAKNTLKKYSPVVVIEVSPKLLLKYADSKPKDISQFFEDLGYNIFKINKFSISKITKDDLLVNKSSNWLCIPMKKKKLELQIKRDLIIRTFIPWYLLKTLPNSSNRRKSS</sequence>
<dbReference type="RefSeq" id="WP_379980954.1">
    <property type="nucleotide sequence ID" value="NZ_JBHSFV010000011.1"/>
</dbReference>
<reference evidence="3" key="1">
    <citation type="journal article" date="2019" name="Int. J. Syst. Evol. Microbiol.">
        <title>The Global Catalogue of Microorganisms (GCM) 10K type strain sequencing project: providing services to taxonomists for standard genome sequencing and annotation.</title>
        <authorList>
            <consortium name="The Broad Institute Genomics Platform"/>
            <consortium name="The Broad Institute Genome Sequencing Center for Infectious Disease"/>
            <person name="Wu L."/>
            <person name="Ma J."/>
        </authorList>
    </citation>
    <scope>NUCLEOTIDE SEQUENCE [LARGE SCALE GENOMIC DNA]</scope>
    <source>
        <strain evidence="3">YJ-61-S</strain>
    </source>
</reference>